<dbReference type="VEuPathDB" id="FungiDB:PV09_06225"/>
<feature type="compositionally biased region" description="Low complexity" evidence="2">
    <location>
        <begin position="685"/>
        <end position="699"/>
    </location>
</feature>
<feature type="compositionally biased region" description="Low complexity" evidence="2">
    <location>
        <begin position="46"/>
        <end position="57"/>
    </location>
</feature>
<feature type="compositionally biased region" description="Polar residues" evidence="2">
    <location>
        <begin position="176"/>
        <end position="197"/>
    </location>
</feature>
<protein>
    <submittedName>
        <fullName evidence="3">Uncharacterized protein</fullName>
    </submittedName>
</protein>
<keyword evidence="4" id="KW-1185">Reference proteome</keyword>
<dbReference type="HOGENOM" id="CLU_002370_0_0_1"/>
<dbReference type="GeneID" id="27314198"/>
<feature type="compositionally biased region" description="Basic and acidic residues" evidence="2">
    <location>
        <begin position="468"/>
        <end position="496"/>
    </location>
</feature>
<dbReference type="STRING" id="253628.A0A0D2A766"/>
<dbReference type="EMBL" id="KN847549">
    <property type="protein sequence ID" value="KIW02405.1"/>
    <property type="molecule type" value="Genomic_DNA"/>
</dbReference>
<evidence type="ECO:0000256" key="2">
    <source>
        <dbReference type="SAM" id="MobiDB-lite"/>
    </source>
</evidence>
<feature type="compositionally biased region" description="Polar residues" evidence="2">
    <location>
        <begin position="835"/>
        <end position="845"/>
    </location>
</feature>
<feature type="compositionally biased region" description="Polar residues" evidence="2">
    <location>
        <begin position="588"/>
        <end position="600"/>
    </location>
</feature>
<feature type="compositionally biased region" description="Polar residues" evidence="2">
    <location>
        <begin position="75"/>
        <end position="117"/>
    </location>
</feature>
<feature type="compositionally biased region" description="Low complexity" evidence="2">
    <location>
        <begin position="455"/>
        <end position="467"/>
    </location>
</feature>
<keyword evidence="1" id="KW-0175">Coiled coil</keyword>
<sequence length="1288" mass="140100">MVDDGRYIPPPLPPPPPGPPQPQSSRSPGSAGNEHFPLRHGPVSPPSVLSSVGLPSGFTPVHAHPPASPYAYRSSAVTTAAPPQTPLSSHGYTPRNSPLSPGADSPSSATYRSQGGSTMMEYNPQQWARGGPTGGAYRPHATLTIPAAPRPLDDSGQPLESPPPPYTPNEAPTPSQQLNARSPPHLQTNVRLPSHLTNEVATPVSAITMVASPLSTRARDGAQMSFPPPPPNSQRDRSASRSRFGLSALTRGRSSERSNTPPTNAIENLQYSTREALANAPVQRWDHSRQISYTGSRQTVYVPQAPEQVSVPPAARRSASTGTMSHHHWAPNMTLPPPPGPPPSNPSNSRSASMTRAGSSFDNAIAVPSADVNNTAVPIISAPTRRPPPHRGTQLGPVPPTPAGYSEFPQSPMPPQMRGGSPSGNQEDIPPVPALPGAPEASDAASNVSVPPETSGASGSSGSWSGSLRREQSGKGIRERRSESRAAKDRVPHEACEPGSSQVGPADLILSPISSGRGITRSGAMKKSRTSPIESGMKASPKASKVLPTPPPHSGSSLKSPQVQTVQALDSARTMPGSANTMPEPVTQLGSHSSGNQPESGDSFAISSIKRHQEFVRKEASCQTDLERLQLFAEYIVAESRIRRDQYSAAFASMEAADVLDLTRNLWRSLQPTSAAPRPVSTEPSSASSMPRPARSDSMGSFMSLNSPMSGSQANFTPLTEPESPASIASSAGDPRERGPWARHKPVLSPIPSMAMSTVPDEEDSRGRPASRWWESSAGSIGASQRIERTKRESKFMGVSRDALATLQWQDEPSPSFHATPRTVGEYPIEKTGWHNGNQGSSSTPRHIPSSVPATPDPHKLDVSRLVTLPPPYPRHYPAMSNNHPDLASVRAVLESTRDLDEIVKTKEEFNRKLYERRERKNREAAERRGQMRHNIQEQLSLGQMTYAQAAAAEEDFNAAEARTANMIVRQEYDAYQPEVKTPLHALISEKITKCTACISQLCAGLQTSENNAGPNEPQEEGDEQPELLEKLNLLKWLTEARETLYKALDDLESESNELYREVIVKPLRDSGDEAKLQGAQQFFDQDIRERKTNFEKAANKRYEEFAKIIEKNVTRGVEDQLSAFWDIAPGLSSVIQKVPEDLDSSKGEFDLLVPPSEYEENPQYHEHPCQYLYTLLTHAEKSAYQFIESQVNLMCLLHEAQNGLMVAGIRLMESQRAAEGEDWSLVHAEMGEVRKAEEQRLTAELKEKVETVESQWREGLGSSLEAVKERVRDYLYRTGGWDDSLLE</sequence>
<reference evidence="3 4" key="1">
    <citation type="submission" date="2015-01" db="EMBL/GenBank/DDBJ databases">
        <title>The Genome Sequence of Ochroconis gallopava CBS43764.</title>
        <authorList>
            <consortium name="The Broad Institute Genomics Platform"/>
            <person name="Cuomo C."/>
            <person name="de Hoog S."/>
            <person name="Gorbushina A."/>
            <person name="Stielow B."/>
            <person name="Teixiera M."/>
            <person name="Abouelleil A."/>
            <person name="Chapman S.B."/>
            <person name="Priest M."/>
            <person name="Young S.K."/>
            <person name="Wortman J."/>
            <person name="Nusbaum C."/>
            <person name="Birren B."/>
        </authorList>
    </citation>
    <scope>NUCLEOTIDE SEQUENCE [LARGE SCALE GENOMIC DNA]</scope>
    <source>
        <strain evidence="3 4">CBS 43764</strain>
    </source>
</reference>
<dbReference type="Proteomes" id="UP000053259">
    <property type="component" value="Unassembled WGS sequence"/>
</dbReference>
<dbReference type="OrthoDB" id="5367052at2759"/>
<gene>
    <name evidence="3" type="ORF">PV09_06225</name>
</gene>
<feature type="compositionally biased region" description="Pro residues" evidence="2">
    <location>
        <begin position="8"/>
        <end position="22"/>
    </location>
</feature>
<feature type="compositionally biased region" description="Polar residues" evidence="2">
    <location>
        <begin position="701"/>
        <end position="718"/>
    </location>
</feature>
<feature type="region of interest" description="Disordered" evidence="2">
    <location>
        <begin position="211"/>
        <end position="265"/>
    </location>
</feature>
<feature type="compositionally biased region" description="Low complexity" evidence="2">
    <location>
        <begin position="721"/>
        <end position="732"/>
    </location>
</feature>
<feature type="region of interest" description="Disordered" evidence="2">
    <location>
        <begin position="1"/>
        <end position="197"/>
    </location>
</feature>
<feature type="region of interest" description="Disordered" evidence="2">
    <location>
        <begin position="672"/>
        <end position="777"/>
    </location>
</feature>
<feature type="compositionally biased region" description="Pro residues" evidence="2">
    <location>
        <begin position="334"/>
        <end position="345"/>
    </location>
</feature>
<evidence type="ECO:0000313" key="4">
    <source>
        <dbReference type="Proteomes" id="UP000053259"/>
    </source>
</evidence>
<feature type="region of interest" description="Disordered" evidence="2">
    <location>
        <begin position="380"/>
        <end position="603"/>
    </location>
</feature>
<dbReference type="RefSeq" id="XP_016212274.1">
    <property type="nucleotide sequence ID" value="XM_016359826.1"/>
</dbReference>
<dbReference type="InParanoid" id="A0A0D2A766"/>
<feature type="region of interest" description="Disordered" evidence="2">
    <location>
        <begin position="831"/>
        <end position="861"/>
    </location>
</feature>
<evidence type="ECO:0000313" key="3">
    <source>
        <dbReference type="EMBL" id="KIW02405.1"/>
    </source>
</evidence>
<feature type="coiled-coil region" evidence="1">
    <location>
        <begin position="1035"/>
        <end position="1062"/>
    </location>
</feature>
<name>A0A0D2A766_9PEZI</name>
<evidence type="ECO:0000256" key="1">
    <source>
        <dbReference type="SAM" id="Coils"/>
    </source>
</evidence>
<proteinExistence type="predicted"/>
<accession>A0A0D2A766</accession>
<organism evidence="3 4">
    <name type="scientific">Verruconis gallopava</name>
    <dbReference type="NCBI Taxonomy" id="253628"/>
    <lineage>
        <taxon>Eukaryota</taxon>
        <taxon>Fungi</taxon>
        <taxon>Dikarya</taxon>
        <taxon>Ascomycota</taxon>
        <taxon>Pezizomycotina</taxon>
        <taxon>Dothideomycetes</taxon>
        <taxon>Pleosporomycetidae</taxon>
        <taxon>Venturiales</taxon>
        <taxon>Sympoventuriaceae</taxon>
        <taxon>Verruconis</taxon>
    </lineage>
</organism>
<feature type="compositionally biased region" description="Polar residues" evidence="2">
    <location>
        <begin position="554"/>
        <end position="568"/>
    </location>
</feature>
<feature type="region of interest" description="Disordered" evidence="2">
    <location>
        <begin position="303"/>
        <end position="357"/>
    </location>
</feature>